<dbReference type="Ensembl" id="ENSCVAT00000023882.1">
    <property type="protein sequence ID" value="ENSCVAP00000015720.1"/>
    <property type="gene ID" value="ENSCVAG00000018558.1"/>
</dbReference>
<dbReference type="InterPro" id="IPR052065">
    <property type="entry name" value="Compl_asym_regulator"/>
</dbReference>
<name>A0A3Q2G1M6_CYPVA</name>
<dbReference type="FunFam" id="2.20.100.10:FF:000001">
    <property type="entry name" value="semaphorin-5A isoform X1"/>
    <property type="match status" value="4"/>
</dbReference>
<dbReference type="SUPFAM" id="SSF82895">
    <property type="entry name" value="TSP-1 type 1 repeat"/>
    <property type="match status" value="7"/>
</dbReference>
<dbReference type="PANTHER" id="PTHR22906">
    <property type="entry name" value="PROPERDIN"/>
    <property type="match status" value="1"/>
</dbReference>
<dbReference type="SMART" id="SM00209">
    <property type="entry name" value="TSP1"/>
    <property type="match status" value="8"/>
</dbReference>
<evidence type="ECO:0000256" key="1">
    <source>
        <dbReference type="ARBA" id="ARBA00004613"/>
    </source>
</evidence>
<dbReference type="RefSeq" id="XP_015244299.1">
    <property type="nucleotide sequence ID" value="XM_015388813.1"/>
</dbReference>
<reference evidence="8" key="1">
    <citation type="submission" date="2025-08" db="UniProtKB">
        <authorList>
            <consortium name="Ensembl"/>
        </authorList>
    </citation>
    <scope>IDENTIFICATION</scope>
</reference>
<dbReference type="InterPro" id="IPR054019">
    <property type="entry name" value="CFP_TSR_C"/>
</dbReference>
<dbReference type="Pfam" id="PF18487">
    <property type="entry name" value="TSR"/>
    <property type="match status" value="1"/>
</dbReference>
<dbReference type="OrthoDB" id="446173at2759"/>
<dbReference type="CTD" id="5199"/>
<dbReference type="OMA" id="CQACRSP"/>
<organism evidence="8 9">
    <name type="scientific">Cyprinodon variegatus</name>
    <name type="common">Sheepshead minnow</name>
    <dbReference type="NCBI Taxonomy" id="28743"/>
    <lineage>
        <taxon>Eukaryota</taxon>
        <taxon>Metazoa</taxon>
        <taxon>Chordata</taxon>
        <taxon>Craniata</taxon>
        <taxon>Vertebrata</taxon>
        <taxon>Euteleostomi</taxon>
        <taxon>Actinopterygii</taxon>
        <taxon>Neopterygii</taxon>
        <taxon>Teleostei</taxon>
        <taxon>Neoteleostei</taxon>
        <taxon>Acanthomorphata</taxon>
        <taxon>Ovalentaria</taxon>
        <taxon>Atherinomorphae</taxon>
        <taxon>Cyprinodontiformes</taxon>
        <taxon>Cyprinodontidae</taxon>
        <taxon>Cyprinodon</taxon>
    </lineage>
</organism>
<dbReference type="KEGG" id="cvg:107093632"/>
<dbReference type="STRING" id="28743.ENSCVAP00000015720"/>
<feature type="region of interest" description="Disordered" evidence="6">
    <location>
        <begin position="207"/>
        <end position="235"/>
    </location>
</feature>
<feature type="chain" id="PRO_5018676596" evidence="7">
    <location>
        <begin position="24"/>
        <end position="568"/>
    </location>
</feature>
<comment type="subcellular location">
    <subcellularLocation>
        <location evidence="1">Secreted</location>
    </subcellularLocation>
</comment>
<proteinExistence type="predicted"/>
<protein>
    <submittedName>
        <fullName evidence="8">Complement factor properdin</fullName>
    </submittedName>
</protein>
<evidence type="ECO:0000256" key="5">
    <source>
        <dbReference type="ARBA" id="ARBA00023157"/>
    </source>
</evidence>
<dbReference type="GeneTree" id="ENSGT00440000038972"/>
<evidence type="ECO:0000256" key="7">
    <source>
        <dbReference type="SAM" id="SignalP"/>
    </source>
</evidence>
<dbReference type="PANTHER" id="PTHR22906:SF43">
    <property type="entry name" value="PROPERDIN"/>
    <property type="match status" value="1"/>
</dbReference>
<evidence type="ECO:0000313" key="8">
    <source>
        <dbReference type="Ensembl" id="ENSCVAP00000015720.1"/>
    </source>
</evidence>
<evidence type="ECO:0000256" key="6">
    <source>
        <dbReference type="SAM" id="MobiDB-lite"/>
    </source>
</evidence>
<dbReference type="PROSITE" id="PS50092">
    <property type="entry name" value="TSP1"/>
    <property type="match status" value="7"/>
</dbReference>
<dbReference type="InterPro" id="IPR049536">
    <property type="entry name" value="CFP_TSR-0"/>
</dbReference>
<feature type="signal peptide" evidence="7">
    <location>
        <begin position="1"/>
        <end position="23"/>
    </location>
</feature>
<dbReference type="AlphaFoldDB" id="A0A3Q2G1M6"/>
<sequence length="568" mass="62223">MKGAEVFLLVLVPLLVVVERSECVRCFASFDLTTGECSAELGEVELDDCCQNSQYGYQEEDGSCHSCGVPTWSPWSPWSFCNVLCGEGVKQRRRKCHGLGEPECENSKDTLQTDVCNGTCCNDLGWSSWNPWTPCSVSCEGKGTRMRQRVCSSPPECQSSCVGPAEETQPCEASNKCPVHGGWSSWTAWSGCSGSCIDDSNTNVPSRVRQRTCSNPAPSPDTVPHGDPCSGEASERQDCSELPNCPVDGNWGPWLQPGPCSVTCGEGLQLESRRCENPSPKYGGKMCEGSSTRSTVCKSPCPVDGFWTGWSNWGECSSTCISPSRDTFRTRHRSCSNPAPSINPPGKRCEGDDSEKTNCNLPHCSVNGNWGPWSAFSQCPVTCGVGLQVSERSCDSPAPNHGGLPCPGESKKNKLCYTQVHCPVNGEWSEWSAWSDCTYAWGGRDIRCLHTGGKQTRNRTCLHQAHNGAICAEGKLTETQVCYNVDKCYLKGSWEGWEPWSFCIPPCGPRSSRRRFRICKPDYSEYSPYIGRQKAPANFHGKPKADCPLIDGEKKYEIEKCLNVPPCS</sequence>
<feature type="compositionally biased region" description="Polar residues" evidence="6">
    <location>
        <begin position="207"/>
        <end position="216"/>
    </location>
</feature>
<dbReference type="GeneID" id="107093632"/>
<evidence type="ECO:0000256" key="4">
    <source>
        <dbReference type="ARBA" id="ARBA00022737"/>
    </source>
</evidence>
<keyword evidence="5" id="KW-1015">Disulfide bond</keyword>
<dbReference type="InterPro" id="IPR000884">
    <property type="entry name" value="TSP1_rpt"/>
</dbReference>
<dbReference type="Pfam" id="PF00090">
    <property type="entry name" value="TSP_1"/>
    <property type="match status" value="7"/>
</dbReference>
<dbReference type="Pfam" id="PF22195">
    <property type="entry name" value="TSP1_CFP_C"/>
    <property type="match status" value="1"/>
</dbReference>
<keyword evidence="4" id="KW-0677">Repeat</keyword>
<dbReference type="Proteomes" id="UP000265020">
    <property type="component" value="Unassembled WGS sequence"/>
</dbReference>
<dbReference type="Gene3D" id="2.20.100.10">
    <property type="entry name" value="Thrombospondin type-1 (TSP1) repeat"/>
    <property type="match status" value="7"/>
</dbReference>
<evidence type="ECO:0000256" key="2">
    <source>
        <dbReference type="ARBA" id="ARBA00022525"/>
    </source>
</evidence>
<evidence type="ECO:0000256" key="3">
    <source>
        <dbReference type="ARBA" id="ARBA00022729"/>
    </source>
</evidence>
<accession>A0A3Q2G1M6</accession>
<reference evidence="8" key="2">
    <citation type="submission" date="2025-09" db="UniProtKB">
        <authorList>
            <consortium name="Ensembl"/>
        </authorList>
    </citation>
    <scope>IDENTIFICATION</scope>
</reference>
<keyword evidence="3 7" id="KW-0732">Signal</keyword>
<dbReference type="InterPro" id="IPR036383">
    <property type="entry name" value="TSP1_rpt_sf"/>
</dbReference>
<keyword evidence="2" id="KW-0964">Secreted</keyword>
<evidence type="ECO:0000313" key="9">
    <source>
        <dbReference type="Proteomes" id="UP000265020"/>
    </source>
</evidence>
<dbReference type="PRINTS" id="PR01705">
    <property type="entry name" value="TSP1REPEAT"/>
</dbReference>
<keyword evidence="9" id="KW-1185">Reference proteome</keyword>